<keyword evidence="2" id="KW-1185">Reference proteome</keyword>
<proteinExistence type="predicted"/>
<dbReference type="EMBL" id="JBFOLJ010000007">
    <property type="protein sequence ID" value="KAL2521493.1"/>
    <property type="molecule type" value="Genomic_DNA"/>
</dbReference>
<accession>A0ABD1UA36</accession>
<evidence type="ECO:0000313" key="2">
    <source>
        <dbReference type="Proteomes" id="UP001604277"/>
    </source>
</evidence>
<reference evidence="2" key="1">
    <citation type="submission" date="2024-07" db="EMBL/GenBank/DDBJ databases">
        <title>Two chromosome-level genome assemblies of Korean endemic species Abeliophyllum distichum and Forsythia ovata (Oleaceae).</title>
        <authorList>
            <person name="Jang H."/>
        </authorList>
    </citation>
    <scope>NUCLEOTIDE SEQUENCE [LARGE SCALE GENOMIC DNA]</scope>
</reference>
<protein>
    <submittedName>
        <fullName evidence="1">Uncharacterized protein</fullName>
    </submittedName>
</protein>
<dbReference type="Proteomes" id="UP001604277">
    <property type="component" value="Unassembled WGS sequence"/>
</dbReference>
<comment type="caution">
    <text evidence="1">The sequence shown here is derived from an EMBL/GenBank/DDBJ whole genome shotgun (WGS) entry which is preliminary data.</text>
</comment>
<name>A0ABD1UA36_9LAMI</name>
<dbReference type="AlphaFoldDB" id="A0ABD1UA36"/>
<evidence type="ECO:0000313" key="1">
    <source>
        <dbReference type="EMBL" id="KAL2521493.1"/>
    </source>
</evidence>
<gene>
    <name evidence="1" type="ORF">Fot_25416</name>
</gene>
<organism evidence="1 2">
    <name type="scientific">Forsythia ovata</name>
    <dbReference type="NCBI Taxonomy" id="205694"/>
    <lineage>
        <taxon>Eukaryota</taxon>
        <taxon>Viridiplantae</taxon>
        <taxon>Streptophyta</taxon>
        <taxon>Embryophyta</taxon>
        <taxon>Tracheophyta</taxon>
        <taxon>Spermatophyta</taxon>
        <taxon>Magnoliopsida</taxon>
        <taxon>eudicotyledons</taxon>
        <taxon>Gunneridae</taxon>
        <taxon>Pentapetalae</taxon>
        <taxon>asterids</taxon>
        <taxon>lamiids</taxon>
        <taxon>Lamiales</taxon>
        <taxon>Oleaceae</taxon>
        <taxon>Forsythieae</taxon>
        <taxon>Forsythia</taxon>
    </lineage>
</organism>
<sequence>MVSGNGNEATSDGVNSGSLPVTSTIRVATIVHPTVSHSVLPTILPVSMNLEEITTIFGTFKCYLHFERSIWNVSLPDVRSTLKSILRLELTTPVTLQNRSILIFSRG</sequence>